<gene>
    <name evidence="2" type="ORF">P5673_029034</name>
</gene>
<proteinExistence type="predicted"/>
<comment type="caution">
    <text evidence="2">The sequence shown here is derived from an EMBL/GenBank/DDBJ whole genome shotgun (WGS) entry which is preliminary data.</text>
</comment>
<dbReference type="AlphaFoldDB" id="A0AAD9PWG2"/>
<protein>
    <submittedName>
        <fullName evidence="2">Uncharacterized protein</fullName>
    </submittedName>
</protein>
<name>A0AAD9PWG2_ACRCE</name>
<feature type="compositionally biased region" description="Polar residues" evidence="1">
    <location>
        <begin position="139"/>
        <end position="177"/>
    </location>
</feature>
<feature type="region of interest" description="Disordered" evidence="1">
    <location>
        <begin position="112"/>
        <end position="188"/>
    </location>
</feature>
<organism evidence="2 3">
    <name type="scientific">Acropora cervicornis</name>
    <name type="common">Staghorn coral</name>
    <dbReference type="NCBI Taxonomy" id="6130"/>
    <lineage>
        <taxon>Eukaryota</taxon>
        <taxon>Metazoa</taxon>
        <taxon>Cnidaria</taxon>
        <taxon>Anthozoa</taxon>
        <taxon>Hexacorallia</taxon>
        <taxon>Scleractinia</taxon>
        <taxon>Astrocoeniina</taxon>
        <taxon>Acroporidae</taxon>
        <taxon>Acropora</taxon>
    </lineage>
</organism>
<accession>A0AAD9PWG2</accession>
<dbReference type="Proteomes" id="UP001249851">
    <property type="component" value="Unassembled WGS sequence"/>
</dbReference>
<evidence type="ECO:0000256" key="1">
    <source>
        <dbReference type="SAM" id="MobiDB-lite"/>
    </source>
</evidence>
<reference evidence="2" key="2">
    <citation type="journal article" date="2023" name="Science">
        <title>Genomic signatures of disease resistance in endangered staghorn corals.</title>
        <authorList>
            <person name="Vollmer S.V."/>
            <person name="Selwyn J.D."/>
            <person name="Despard B.A."/>
            <person name="Roesel C.L."/>
        </authorList>
    </citation>
    <scope>NUCLEOTIDE SEQUENCE</scope>
    <source>
        <strain evidence="2">K2</strain>
    </source>
</reference>
<sequence length="278" mass="29851">MPYAKLQQLGIVFNDLPDNLRKEVGRVPRKPALYGSGQRRKLWQTRHQWSLSVSFSMDTSPPANDALSTSAALTNVPSISRASPSKAITDTTTAHGSGLSLSLCTANSTPTTSLSSVSISDTTTTMNSGSVPGVVQPSEMHSSTLSFGDSPSNAFSTLGPPNQGTTRVQVRPPNSTRPCGPLHRQPPSQTGFIIPQGTEFGMMLPGTSSRIHAVCVLTSRTQMHARLVAQGNVVVEVLRVLNPALHSMFHGAFDEEEPVCVGGFYEWPCSQLKFMKNE</sequence>
<dbReference type="EMBL" id="JARQWQ010000112">
    <property type="protein sequence ID" value="KAK2550334.1"/>
    <property type="molecule type" value="Genomic_DNA"/>
</dbReference>
<evidence type="ECO:0000313" key="3">
    <source>
        <dbReference type="Proteomes" id="UP001249851"/>
    </source>
</evidence>
<reference evidence="2" key="1">
    <citation type="journal article" date="2023" name="G3 (Bethesda)">
        <title>Whole genome assembly and annotation of the endangered Caribbean coral Acropora cervicornis.</title>
        <authorList>
            <person name="Selwyn J.D."/>
            <person name="Vollmer S.V."/>
        </authorList>
    </citation>
    <scope>NUCLEOTIDE SEQUENCE</scope>
    <source>
        <strain evidence="2">K2</strain>
    </source>
</reference>
<feature type="compositionally biased region" description="Polar residues" evidence="1">
    <location>
        <begin position="112"/>
        <end position="130"/>
    </location>
</feature>
<keyword evidence="3" id="KW-1185">Reference proteome</keyword>
<evidence type="ECO:0000313" key="2">
    <source>
        <dbReference type="EMBL" id="KAK2550334.1"/>
    </source>
</evidence>